<evidence type="ECO:0000256" key="1">
    <source>
        <dbReference type="ARBA" id="ARBA00022553"/>
    </source>
</evidence>
<accession>A0A839UHN3</accession>
<dbReference type="InterPro" id="IPR050595">
    <property type="entry name" value="Bact_response_regulator"/>
</dbReference>
<keyword evidence="1 2" id="KW-0597">Phosphoprotein</keyword>
<proteinExistence type="predicted"/>
<dbReference type="SMART" id="SM00448">
    <property type="entry name" value="REC"/>
    <property type="match status" value="1"/>
</dbReference>
<dbReference type="Gene3D" id="3.40.50.2300">
    <property type="match status" value="1"/>
</dbReference>
<evidence type="ECO:0000313" key="5">
    <source>
        <dbReference type="Proteomes" id="UP000554520"/>
    </source>
</evidence>
<organism evidence="4 5">
    <name type="scientific">Phyllobacterium trifolii</name>
    <dbReference type="NCBI Taxonomy" id="300193"/>
    <lineage>
        <taxon>Bacteria</taxon>
        <taxon>Pseudomonadati</taxon>
        <taxon>Pseudomonadota</taxon>
        <taxon>Alphaproteobacteria</taxon>
        <taxon>Hyphomicrobiales</taxon>
        <taxon>Phyllobacteriaceae</taxon>
        <taxon>Phyllobacterium</taxon>
    </lineage>
</organism>
<feature type="domain" description="Response regulatory" evidence="3">
    <location>
        <begin position="6"/>
        <end position="120"/>
    </location>
</feature>
<feature type="modified residue" description="4-aspartylphosphate" evidence="2">
    <location>
        <position position="55"/>
    </location>
</feature>
<keyword evidence="5" id="KW-1185">Reference proteome</keyword>
<comment type="caution">
    <text evidence="4">The sequence shown here is derived from an EMBL/GenBank/DDBJ whole genome shotgun (WGS) entry which is preliminary data.</text>
</comment>
<dbReference type="Proteomes" id="UP000554520">
    <property type="component" value="Unassembled WGS sequence"/>
</dbReference>
<reference evidence="4 5" key="1">
    <citation type="submission" date="2020-08" db="EMBL/GenBank/DDBJ databases">
        <title>Genomic Encyclopedia of Type Strains, Phase III (KMG-III): the genomes of soil and plant-associated and newly described type strains.</title>
        <authorList>
            <person name="Whitman W."/>
        </authorList>
    </citation>
    <scope>NUCLEOTIDE SEQUENCE [LARGE SCALE GENOMIC DNA]</scope>
    <source>
        <strain evidence="4 5">CECT 7015</strain>
    </source>
</reference>
<sequence>MSNLKSIAVVEDDASLLAALENLIGAHGLDVHGFANAEAFLAQRDCVEIDCLITDVQMDGMGGVELFDILRKAGDTTPVIFITAFEDERIHRQVMAAGAAAYFKKPFDCEDVIECVEQCLAK</sequence>
<evidence type="ECO:0000313" key="4">
    <source>
        <dbReference type="EMBL" id="MBB3148380.1"/>
    </source>
</evidence>
<dbReference type="PANTHER" id="PTHR44591:SF25">
    <property type="entry name" value="CHEMOTAXIS TWO-COMPONENT RESPONSE REGULATOR"/>
    <property type="match status" value="1"/>
</dbReference>
<dbReference type="EMBL" id="JACHXN010000019">
    <property type="protein sequence ID" value="MBB3148380.1"/>
    <property type="molecule type" value="Genomic_DNA"/>
</dbReference>
<evidence type="ECO:0000259" key="3">
    <source>
        <dbReference type="PROSITE" id="PS50110"/>
    </source>
</evidence>
<dbReference type="InterPro" id="IPR001789">
    <property type="entry name" value="Sig_transdc_resp-reg_receiver"/>
</dbReference>
<protein>
    <submittedName>
        <fullName evidence="4">FixJ family two-component response regulator</fullName>
    </submittedName>
</protein>
<gene>
    <name evidence="4" type="ORF">FHS21_004827</name>
</gene>
<dbReference type="AlphaFoldDB" id="A0A839UHN3"/>
<dbReference type="GO" id="GO:0000160">
    <property type="term" value="P:phosphorelay signal transduction system"/>
    <property type="evidence" value="ECO:0007669"/>
    <property type="project" value="InterPro"/>
</dbReference>
<dbReference type="RefSeq" id="WP_112532443.1">
    <property type="nucleotide sequence ID" value="NZ_JACHXN010000019.1"/>
</dbReference>
<dbReference type="SUPFAM" id="SSF52172">
    <property type="entry name" value="CheY-like"/>
    <property type="match status" value="1"/>
</dbReference>
<dbReference type="PANTHER" id="PTHR44591">
    <property type="entry name" value="STRESS RESPONSE REGULATOR PROTEIN 1"/>
    <property type="match status" value="1"/>
</dbReference>
<dbReference type="InterPro" id="IPR011006">
    <property type="entry name" value="CheY-like_superfamily"/>
</dbReference>
<dbReference type="Pfam" id="PF00072">
    <property type="entry name" value="Response_reg"/>
    <property type="match status" value="1"/>
</dbReference>
<name>A0A839UHN3_9HYPH</name>
<evidence type="ECO:0000256" key="2">
    <source>
        <dbReference type="PROSITE-ProRule" id="PRU00169"/>
    </source>
</evidence>
<dbReference type="PROSITE" id="PS50110">
    <property type="entry name" value="RESPONSE_REGULATORY"/>
    <property type="match status" value="1"/>
</dbReference>